<keyword evidence="2" id="KW-0677">Repeat</keyword>
<evidence type="ECO:0000256" key="7">
    <source>
        <dbReference type="ARBA" id="ARBA00023043"/>
    </source>
</evidence>
<evidence type="ECO:0000256" key="9">
    <source>
        <dbReference type="ARBA" id="ARBA00038259"/>
    </source>
</evidence>
<dbReference type="InterPro" id="IPR019734">
    <property type="entry name" value="TPR_rpt"/>
</dbReference>
<evidence type="ECO:0000256" key="13">
    <source>
        <dbReference type="SAM" id="MobiDB-lite"/>
    </source>
</evidence>
<gene>
    <name evidence="15" type="ORF">HHI36_016419</name>
</gene>
<dbReference type="InterPro" id="IPR058056">
    <property type="entry name" value="WH_TANC1/2"/>
</dbReference>
<dbReference type="PROSITE" id="PS50005">
    <property type="entry name" value="TPR"/>
    <property type="match status" value="1"/>
</dbReference>
<dbReference type="Pfam" id="PF25521">
    <property type="entry name" value="WHD_TANC1"/>
    <property type="match status" value="1"/>
</dbReference>
<evidence type="ECO:0000256" key="10">
    <source>
        <dbReference type="PROSITE-ProRule" id="PRU00023"/>
    </source>
</evidence>
<feature type="region of interest" description="Disordered" evidence="13">
    <location>
        <begin position="281"/>
        <end position="320"/>
    </location>
</feature>
<feature type="repeat" description="ANK" evidence="10">
    <location>
        <begin position="1173"/>
        <end position="1205"/>
    </location>
</feature>
<protein>
    <recommendedName>
        <fullName evidence="14">RING-type domain-containing protein</fullName>
    </recommendedName>
</protein>
<feature type="compositionally biased region" description="Low complexity" evidence="13">
    <location>
        <begin position="298"/>
        <end position="318"/>
    </location>
</feature>
<dbReference type="InterPro" id="IPR050889">
    <property type="entry name" value="Dendritic_Spine_Reg/Scaffold"/>
</dbReference>
<feature type="domain" description="RING-type" evidence="14">
    <location>
        <begin position="19"/>
        <end position="56"/>
    </location>
</feature>
<comment type="caution">
    <text evidence="15">The sequence shown here is derived from an EMBL/GenBank/DDBJ whole genome shotgun (WGS) entry which is preliminary data.</text>
</comment>
<comment type="similarity">
    <text evidence="9">Belongs to the TANC family.</text>
</comment>
<dbReference type="Pfam" id="PF12796">
    <property type="entry name" value="Ank_2"/>
    <property type="match status" value="3"/>
</dbReference>
<dbReference type="Pfam" id="PF13432">
    <property type="entry name" value="TPR_16"/>
    <property type="match status" value="1"/>
</dbReference>
<evidence type="ECO:0000256" key="8">
    <source>
        <dbReference type="ARBA" id="ARBA00034110"/>
    </source>
</evidence>
<feature type="repeat" description="ANK" evidence="10">
    <location>
        <begin position="1140"/>
        <end position="1172"/>
    </location>
</feature>
<dbReference type="Proteomes" id="UP001516400">
    <property type="component" value="Unassembled WGS sequence"/>
</dbReference>
<dbReference type="Pfam" id="PF25520">
    <property type="entry name" value="AAA_lid_TANC1"/>
    <property type="match status" value="1"/>
</dbReference>
<dbReference type="SUPFAM" id="SSF57850">
    <property type="entry name" value="RING/U-box"/>
    <property type="match status" value="1"/>
</dbReference>
<keyword evidence="3 11" id="KW-0863">Zinc-finger</keyword>
<dbReference type="Gene3D" id="1.25.40.10">
    <property type="entry name" value="Tetratricopeptide repeat domain"/>
    <property type="match status" value="1"/>
</dbReference>
<comment type="subcellular location">
    <subcellularLocation>
        <location evidence="8">Postsynapse</location>
    </subcellularLocation>
</comment>
<evidence type="ECO:0000256" key="6">
    <source>
        <dbReference type="ARBA" id="ARBA00023018"/>
    </source>
</evidence>
<dbReference type="Pfam" id="PF00023">
    <property type="entry name" value="Ank"/>
    <property type="match status" value="1"/>
</dbReference>
<keyword evidence="3 11" id="KW-0479">Metal-binding</keyword>
<keyword evidence="16" id="KW-1185">Reference proteome</keyword>
<keyword evidence="1" id="KW-0597">Phosphoprotein</keyword>
<dbReference type="PROSITE" id="PS50089">
    <property type="entry name" value="ZF_RING_2"/>
    <property type="match status" value="1"/>
</dbReference>
<feature type="repeat" description="ANK" evidence="10">
    <location>
        <begin position="1107"/>
        <end position="1139"/>
    </location>
</feature>
<feature type="repeat" description="ANK" evidence="10">
    <location>
        <begin position="936"/>
        <end position="968"/>
    </location>
</feature>
<accession>A0ABD2NK29</accession>
<evidence type="ECO:0000313" key="15">
    <source>
        <dbReference type="EMBL" id="KAL3278899.1"/>
    </source>
</evidence>
<evidence type="ECO:0000313" key="16">
    <source>
        <dbReference type="Proteomes" id="UP001516400"/>
    </source>
</evidence>
<dbReference type="SUPFAM" id="SSF48403">
    <property type="entry name" value="Ankyrin repeat"/>
    <property type="match status" value="1"/>
</dbReference>
<dbReference type="SUPFAM" id="SSF48452">
    <property type="entry name" value="TPR-like"/>
    <property type="match status" value="1"/>
</dbReference>
<proteinExistence type="inferred from homology"/>
<evidence type="ECO:0000256" key="2">
    <source>
        <dbReference type="ARBA" id="ARBA00022737"/>
    </source>
</evidence>
<dbReference type="InterPro" id="IPR036770">
    <property type="entry name" value="Ankyrin_rpt-contain_sf"/>
</dbReference>
<dbReference type="InterPro" id="IPR001841">
    <property type="entry name" value="Znf_RING"/>
</dbReference>
<dbReference type="SUPFAM" id="SSF52540">
    <property type="entry name" value="P-loop containing nucleoside triphosphate hydrolases"/>
    <property type="match status" value="1"/>
</dbReference>
<keyword evidence="6" id="KW-0770">Synapse</keyword>
<dbReference type="SMART" id="SM00028">
    <property type="entry name" value="TPR"/>
    <property type="match status" value="3"/>
</dbReference>
<feature type="repeat" description="ANK" evidence="10">
    <location>
        <begin position="1041"/>
        <end position="1073"/>
    </location>
</feature>
<dbReference type="Gene3D" id="1.25.40.20">
    <property type="entry name" value="Ankyrin repeat-containing domain"/>
    <property type="match status" value="2"/>
</dbReference>
<keyword evidence="5" id="KW-0862">Zinc</keyword>
<evidence type="ECO:0000256" key="12">
    <source>
        <dbReference type="PROSITE-ProRule" id="PRU00339"/>
    </source>
</evidence>
<dbReference type="EMBL" id="JABFTP020000124">
    <property type="protein sequence ID" value="KAL3278899.1"/>
    <property type="molecule type" value="Genomic_DNA"/>
</dbReference>
<name>A0ABD2NK29_9CUCU</name>
<dbReference type="PANTHER" id="PTHR24166">
    <property type="entry name" value="ROLLING PEBBLES, ISOFORM B"/>
    <property type="match status" value="1"/>
</dbReference>
<dbReference type="PROSITE" id="PS50297">
    <property type="entry name" value="ANK_REP_REGION"/>
    <property type="match status" value="5"/>
</dbReference>
<evidence type="ECO:0000256" key="4">
    <source>
        <dbReference type="ARBA" id="ARBA00022803"/>
    </source>
</evidence>
<dbReference type="InterPro" id="IPR002110">
    <property type="entry name" value="Ankyrin_rpt"/>
</dbReference>
<dbReference type="SMART" id="SM00248">
    <property type="entry name" value="ANK"/>
    <property type="match status" value="10"/>
</dbReference>
<evidence type="ECO:0000256" key="11">
    <source>
        <dbReference type="PROSITE-ProRule" id="PRU00175"/>
    </source>
</evidence>
<keyword evidence="4 12" id="KW-0802">TPR repeat</keyword>
<dbReference type="PANTHER" id="PTHR24166:SF55">
    <property type="entry name" value="ROLLING PEBBLES, ISOFORM B"/>
    <property type="match status" value="1"/>
</dbReference>
<dbReference type="PROSITE" id="PS50293">
    <property type="entry name" value="TPR_REGION"/>
    <property type="match status" value="1"/>
</dbReference>
<evidence type="ECO:0000256" key="1">
    <source>
        <dbReference type="ARBA" id="ARBA00022553"/>
    </source>
</evidence>
<dbReference type="GO" id="GO:0098794">
    <property type="term" value="C:postsynapse"/>
    <property type="evidence" value="ECO:0007669"/>
    <property type="project" value="UniProtKB-SubCell"/>
</dbReference>
<dbReference type="InterPro" id="IPR058018">
    <property type="entry name" value="AAA_lid_TANC1/2"/>
</dbReference>
<sequence length="1405" mass="157171">MASIRRLMNEEATIAGLTCPSCDMPFDKGKKRRLIDNCGHERCYSCMFYNEVCPICFVNTQDDAVQNFKTSNLKGSQITLYGEISPQYLRTDEKMSCRTRVKTNGHFTSSVQARQDQVASAHPEKLPKTKPLNARIRADQNVMVQSCPTPPQSRRKFFLSPKALRNSITQSQSERHSVESALSASTELRNWRSVVLGKIKSLWSTGTSSANAGLNQLLSDDGTENSSPIVSKKNSDSDMYMRLGLLLGDSAQRTKKGEVKHHESNTSFHGYEVISTNTSPLSTLTGSSEDQHRLNPYSESTSSIMSMSMSGHSNCSSSPIGRRKYIPVQAQIEERTPRKSAFRKGVKSPSDINFPQYKPPQLTLKPLFFEVPLQEPDPLFIGRHWLIKEIEDVLVSSSPGILLNGNPGTGKTAFILQLVQYSCFGRRKDQFGVSNSQTINSIEAVVSPQSIYYQIDLVMERIKQLSNNIVAYHFCQADNNNTCLVPDFIHSLAAQLCQAPQLAAYRDHLLSEQHLQSALSLKECIANPNVALVRGILEPLTNLEKAGKIKNVHYVILIDALCEAEYHRPDHGDTITSFLIRHTPSFPSWLKVVATIRTQLQEIAKQLPYSRISLDCNSNDNIQKDMLNYINFRLQNSPSIQNNIIASTNGKVESESVSLHKFSQHLLNLSQGSFLYTKLTLDLLERGHLVAKSSGYKVLPVNLAQIYLLHFNLRFPTIRSFEKVTNILSVCLGALYPLTLLEIYYSINALSVDTFTSWSEFLHCFKLLSGFLIKRLDNTYMFFHPSFREWLIRRDEHESNKFLCDLRSGHAAIAFRLSRIQGPLDAEKTLELSHHILKAHVYRNIQLNDLTSRDLQAFWIADSSQSTSESICHIRNMYSPNVKVSRLLLLAGASPNSITGFLGNAPILCMYANEGIVTMISLLLEFNADVELTNSQGCTALSLAAAKGHYDIVRHLIASGARPGHPDTAGYCPLVHAARNGYSNIVSYLIACDWNLHPDDVQLSEAAQQALIAAAGQDHIEIVEYLLDMAEVEIDTPDTITGETALTIASINGCNNVCSVLITRGAKLNVPNKRELLPLHLCVKEGHWAVAENLLQHQAPIEQADKSGKTPLMYAASEGYVGVIELLLDKDANIHKEDAEGLTALAWAILRGRQLAVQCLIERGAKINHTDKMGRTPLDLAAYQGNPTTVQFLIDRGAIIEHVDINGMRPLDRAIGCRNVQVIHCFLKKGAKLGPATWVMAAGKPDIILILLNKLLEDGNILYRKNRLREAAHRYQYALKKFPPDEQGGNTQAFYQLRINFLLNYSRCRRKLNETDGAIELANEVLSMKPESYEAYYARAKAYLNHSNYEQALKDVKEALKLSPLQNLQIRKVLIYLRDEINSKLNNPSSMPKNDFTVSVDILNE</sequence>
<dbReference type="InterPro" id="IPR027417">
    <property type="entry name" value="P-loop_NTPase"/>
</dbReference>
<feature type="repeat" description="TPR" evidence="12">
    <location>
        <begin position="1333"/>
        <end position="1366"/>
    </location>
</feature>
<evidence type="ECO:0000259" key="14">
    <source>
        <dbReference type="PROSITE" id="PS50089"/>
    </source>
</evidence>
<evidence type="ECO:0000256" key="5">
    <source>
        <dbReference type="ARBA" id="ARBA00022833"/>
    </source>
</evidence>
<evidence type="ECO:0000256" key="3">
    <source>
        <dbReference type="ARBA" id="ARBA00022771"/>
    </source>
</evidence>
<dbReference type="InterPro" id="IPR011990">
    <property type="entry name" value="TPR-like_helical_dom_sf"/>
</dbReference>
<reference evidence="15 16" key="1">
    <citation type="journal article" date="2021" name="BMC Biol.">
        <title>Horizontally acquired antibacterial genes associated with adaptive radiation of ladybird beetles.</title>
        <authorList>
            <person name="Li H.S."/>
            <person name="Tang X.F."/>
            <person name="Huang Y.H."/>
            <person name="Xu Z.Y."/>
            <person name="Chen M.L."/>
            <person name="Du X.Y."/>
            <person name="Qiu B.Y."/>
            <person name="Chen P.T."/>
            <person name="Zhang W."/>
            <person name="Slipinski A."/>
            <person name="Escalona H.E."/>
            <person name="Waterhouse R.M."/>
            <person name="Zwick A."/>
            <person name="Pang H."/>
        </authorList>
    </citation>
    <scope>NUCLEOTIDE SEQUENCE [LARGE SCALE GENOMIC DNA]</scope>
    <source>
        <strain evidence="15">SYSU2018</strain>
    </source>
</reference>
<organism evidence="15 16">
    <name type="scientific">Cryptolaemus montrouzieri</name>
    <dbReference type="NCBI Taxonomy" id="559131"/>
    <lineage>
        <taxon>Eukaryota</taxon>
        <taxon>Metazoa</taxon>
        <taxon>Ecdysozoa</taxon>
        <taxon>Arthropoda</taxon>
        <taxon>Hexapoda</taxon>
        <taxon>Insecta</taxon>
        <taxon>Pterygota</taxon>
        <taxon>Neoptera</taxon>
        <taxon>Endopterygota</taxon>
        <taxon>Coleoptera</taxon>
        <taxon>Polyphaga</taxon>
        <taxon>Cucujiformia</taxon>
        <taxon>Coccinelloidea</taxon>
        <taxon>Coccinellidae</taxon>
        <taxon>Scymninae</taxon>
        <taxon>Scymnini</taxon>
        <taxon>Cryptolaemus</taxon>
    </lineage>
</organism>
<keyword evidence="7 10" id="KW-0040">ANK repeat</keyword>
<dbReference type="PROSITE" id="PS50088">
    <property type="entry name" value="ANK_REPEAT"/>
    <property type="match status" value="5"/>
</dbReference>
<dbReference type="GO" id="GO:0008270">
    <property type="term" value="F:zinc ion binding"/>
    <property type="evidence" value="ECO:0007669"/>
    <property type="project" value="UniProtKB-KW"/>
</dbReference>